<feature type="compositionally biased region" description="Polar residues" evidence="13">
    <location>
        <begin position="644"/>
        <end position="660"/>
    </location>
</feature>
<feature type="compositionally biased region" description="Basic and acidic residues" evidence="13">
    <location>
        <begin position="611"/>
        <end position="631"/>
    </location>
</feature>
<reference evidence="15" key="1">
    <citation type="submission" date="2017-01" db="EMBL/GenBank/DDBJ databases">
        <title>A deep insight into the sialotranscriptome of adult male and female Cluex tarsalis mosquitoes.</title>
        <authorList>
            <person name="Ribeiro J.M."/>
            <person name="Moreira F."/>
            <person name="Bernard K.A."/>
            <person name="Calvo E."/>
        </authorList>
    </citation>
    <scope>NUCLEOTIDE SEQUENCE</scope>
    <source>
        <strain evidence="15">Kern County</strain>
        <tissue evidence="15">Salivary glands</tissue>
    </source>
</reference>
<feature type="compositionally biased region" description="Polar residues" evidence="13">
    <location>
        <begin position="994"/>
        <end position="1004"/>
    </location>
</feature>
<accession>A0A1Q3G1P1</accession>
<evidence type="ECO:0000256" key="1">
    <source>
        <dbReference type="ARBA" id="ARBA00006529"/>
    </source>
</evidence>
<evidence type="ECO:0000256" key="3">
    <source>
        <dbReference type="ARBA" id="ARBA00022527"/>
    </source>
</evidence>
<evidence type="ECO:0000256" key="4">
    <source>
        <dbReference type="ARBA" id="ARBA00022679"/>
    </source>
</evidence>
<feature type="compositionally biased region" description="Acidic residues" evidence="13">
    <location>
        <begin position="736"/>
        <end position="746"/>
    </location>
</feature>
<dbReference type="PROSITE" id="PS50011">
    <property type="entry name" value="PROTEIN_KINASE_DOM"/>
    <property type="match status" value="1"/>
</dbReference>
<feature type="compositionally biased region" description="Acidic residues" evidence="13">
    <location>
        <begin position="664"/>
        <end position="675"/>
    </location>
</feature>
<evidence type="ECO:0000256" key="11">
    <source>
        <dbReference type="ARBA" id="ARBA00077446"/>
    </source>
</evidence>
<dbReference type="PANTHER" id="PTHR44329">
    <property type="entry name" value="SERINE/THREONINE-PROTEIN KINASE TNNI3K-RELATED"/>
    <property type="match status" value="1"/>
</dbReference>
<dbReference type="GO" id="GO:0005737">
    <property type="term" value="C:cytoplasm"/>
    <property type="evidence" value="ECO:0007669"/>
    <property type="project" value="TreeGrafter"/>
</dbReference>
<feature type="region of interest" description="Disordered" evidence="13">
    <location>
        <begin position="917"/>
        <end position="1075"/>
    </location>
</feature>
<dbReference type="GO" id="GO:0006950">
    <property type="term" value="P:response to stress"/>
    <property type="evidence" value="ECO:0007669"/>
    <property type="project" value="UniProtKB-ARBA"/>
</dbReference>
<evidence type="ECO:0000256" key="7">
    <source>
        <dbReference type="ARBA" id="ARBA00022840"/>
    </source>
</evidence>
<keyword evidence="3" id="KW-0723">Serine/threonine-protein kinase</keyword>
<dbReference type="InterPro" id="IPR008271">
    <property type="entry name" value="Ser/Thr_kinase_AS"/>
</dbReference>
<dbReference type="Gene3D" id="1.10.510.10">
    <property type="entry name" value="Transferase(Phosphotransferase) domain 1"/>
    <property type="match status" value="1"/>
</dbReference>
<dbReference type="EC" id="2.7.11.25" evidence="2"/>
<feature type="compositionally biased region" description="Low complexity" evidence="13">
    <location>
        <begin position="921"/>
        <end position="937"/>
    </location>
</feature>
<feature type="compositionally biased region" description="Polar residues" evidence="13">
    <location>
        <begin position="25"/>
        <end position="35"/>
    </location>
</feature>
<evidence type="ECO:0000313" key="15">
    <source>
        <dbReference type="EMBL" id="JAV33727.1"/>
    </source>
</evidence>
<feature type="region of interest" description="Disordered" evidence="13">
    <location>
        <begin position="582"/>
        <end position="759"/>
    </location>
</feature>
<protein>
    <recommendedName>
        <fullName evidence="10">Mitogen-activated protein kinase kinase kinase dlk-1</fullName>
        <ecNumber evidence="2">2.7.11.25</ecNumber>
    </recommendedName>
    <alternativeName>
        <fullName evidence="12">DAP kinase-like kinase</fullName>
    </alternativeName>
    <alternativeName>
        <fullName evidence="11">Death-associated protein kinase-like kinase</fullName>
    </alternativeName>
</protein>
<dbReference type="FunFam" id="1.10.510.10:FF:000087">
    <property type="entry name" value="Mitogen-activated protein kinase kinase kinase 12"/>
    <property type="match status" value="1"/>
</dbReference>
<keyword evidence="4" id="KW-0808">Transferase</keyword>
<feature type="compositionally biased region" description="Acidic residues" evidence="13">
    <location>
        <begin position="1032"/>
        <end position="1048"/>
    </location>
</feature>
<keyword evidence="5" id="KW-0547">Nucleotide-binding</keyword>
<dbReference type="PANTHER" id="PTHR44329:SF304">
    <property type="entry name" value="MITOGEN-ACTIVATED PROTEIN KINASE KINASE KINASE 13-LIKE ISOFORM X1"/>
    <property type="match status" value="1"/>
</dbReference>
<organism evidence="15">
    <name type="scientific">Culex tarsalis</name>
    <name type="common">Encephalitis mosquito</name>
    <dbReference type="NCBI Taxonomy" id="7177"/>
    <lineage>
        <taxon>Eukaryota</taxon>
        <taxon>Metazoa</taxon>
        <taxon>Ecdysozoa</taxon>
        <taxon>Arthropoda</taxon>
        <taxon>Hexapoda</taxon>
        <taxon>Insecta</taxon>
        <taxon>Pterygota</taxon>
        <taxon>Neoptera</taxon>
        <taxon>Endopterygota</taxon>
        <taxon>Diptera</taxon>
        <taxon>Nematocera</taxon>
        <taxon>Culicoidea</taxon>
        <taxon>Culicidae</taxon>
        <taxon>Culicinae</taxon>
        <taxon>Culicini</taxon>
        <taxon>Culex</taxon>
        <taxon>Culex</taxon>
    </lineage>
</organism>
<feature type="compositionally biased region" description="Basic and acidic residues" evidence="13">
    <location>
        <begin position="1062"/>
        <end position="1075"/>
    </location>
</feature>
<dbReference type="PROSITE" id="PS00108">
    <property type="entry name" value="PROTEIN_KINASE_ST"/>
    <property type="match status" value="1"/>
</dbReference>
<proteinExistence type="inferred from homology"/>
<dbReference type="Pfam" id="PF07714">
    <property type="entry name" value="PK_Tyr_Ser-Thr"/>
    <property type="match status" value="1"/>
</dbReference>
<evidence type="ECO:0000256" key="10">
    <source>
        <dbReference type="ARBA" id="ARBA00074193"/>
    </source>
</evidence>
<evidence type="ECO:0000259" key="14">
    <source>
        <dbReference type="PROSITE" id="PS50011"/>
    </source>
</evidence>
<dbReference type="AlphaFoldDB" id="A0A1Q3G1P1"/>
<evidence type="ECO:0000256" key="9">
    <source>
        <dbReference type="ARBA" id="ARBA00048329"/>
    </source>
</evidence>
<feature type="compositionally biased region" description="Polar residues" evidence="13">
    <location>
        <begin position="709"/>
        <end position="730"/>
    </location>
</feature>
<dbReference type="SMART" id="SM00220">
    <property type="entry name" value="S_TKc"/>
    <property type="match status" value="1"/>
</dbReference>
<dbReference type="GO" id="GO:0005524">
    <property type="term" value="F:ATP binding"/>
    <property type="evidence" value="ECO:0007669"/>
    <property type="project" value="UniProtKB-KW"/>
</dbReference>
<dbReference type="SUPFAM" id="SSF56112">
    <property type="entry name" value="Protein kinase-like (PK-like)"/>
    <property type="match status" value="1"/>
</dbReference>
<dbReference type="EMBL" id="GFDL01001318">
    <property type="protein sequence ID" value="JAV33727.1"/>
    <property type="molecule type" value="Transcribed_RNA"/>
</dbReference>
<evidence type="ECO:0000256" key="6">
    <source>
        <dbReference type="ARBA" id="ARBA00022777"/>
    </source>
</evidence>
<keyword evidence="6 15" id="KW-0418">Kinase</keyword>
<dbReference type="InterPro" id="IPR051681">
    <property type="entry name" value="Ser/Thr_Kinases-Pseudokinases"/>
</dbReference>
<dbReference type="InterPro" id="IPR011009">
    <property type="entry name" value="Kinase-like_dom_sf"/>
</dbReference>
<evidence type="ECO:0000256" key="12">
    <source>
        <dbReference type="ARBA" id="ARBA00080806"/>
    </source>
</evidence>
<evidence type="ECO:0000256" key="13">
    <source>
        <dbReference type="SAM" id="MobiDB-lite"/>
    </source>
</evidence>
<dbReference type="PRINTS" id="PR00109">
    <property type="entry name" value="TYRKINASE"/>
</dbReference>
<sequence length="1075" mass="118969">MVFFMTKSVLPTALADDKRDEPPDTVTTTAMSPTPDQEDIITRKGMMSIQEELGQMGINNDQPPPAYSQAIQTSGGGVCGEAINSTDSSVDNNVCQSGWPNLPGGGIGGGLPGMASKQAGWMDGLFGCMRPVLSLIGKSHIMEMKNKQTEDWEIPFETITDLVWIGGGAQGAVFRGMLRGELVAVKKVRDVKETDIKHLRKLDHENIVKFKGVCTQAPVFCMIMEYCAFGPLHTILAQGGDVISPQRLVSWSQQIAHGMQYLHSHKIIHRDLKSPNILIDDKEVIKISDFGTSREWNEISTKMSFAGTVAWMAPEVIRNEPCNEKVDIWSFGVVLWELLTGEVPYKNVDSSQIMYGVGNNSLYLPIPASCPEGFKLLIKQCWSPKPRNRPSFKIILTHLEIAGQELLQAWAEEQGYYETQKSWREEIRGHMQKLTSNGMNIQKYEQELIRKREDEWKYAQDIRMIYERKLEKTNTIYLHLSQVIMQINKKERELIEREKQLPGYKPRKCGNMLKRSADKANRKRAQLYFPATLNGAHQPVAINPAAAVPGESTTPSPTSPQKKALYAQLDGTTHHPESVVLAATPASGRTKKFTRHRRVGSGTFNSPKSSPSRDRRMVQSEPETRHVKLVDTETQTDAMDVSETDASPSPNLSAKRMSTSLREEEQDGDDDDEVDNERLDRMPEPVQGYRCGKPQSEDDGEVPEDEENGNSISTGMTNSRSSEMLTSGHQQHPVDEPDEEEEEEDKDREGCCSSPDMLMDAMNSNERLDRDCSDDDKIDTLDRKVSFISEKLQQQSILNDNSILIDSNVTVYTAAGGKKGSLGKTAGKRLLDGTILMKHPAAGGYLNAGGSAVGAYVYRGEVECGGAAGSPFHLTRAALQDQEGCNDSWTDEEGEDPIELYNYVLRRKCIGRLPIKRGRRTGTSTSSRISSTSSSSSALASNGAPATHLSGPVPVHPANGPQPNGVIYHHHQKHPSDSVTISDDEENTSEYSHDPSSQRSTLESNPELPAVIKRQQQQQVMQKSTTSAKDTDTDEDDDDDGDEIEVDSANDSSDSSSDEDNERVGVRDAENGNKY</sequence>
<keyword evidence="7" id="KW-0067">ATP-binding</keyword>
<feature type="domain" description="Protein kinase" evidence="14">
    <location>
        <begin position="159"/>
        <end position="401"/>
    </location>
</feature>
<evidence type="ECO:0000256" key="2">
    <source>
        <dbReference type="ARBA" id="ARBA00012406"/>
    </source>
</evidence>
<comment type="catalytic activity">
    <reaction evidence="8">
        <text>L-threonyl-[protein] + ATP = O-phospho-L-threonyl-[protein] + ADP + H(+)</text>
        <dbReference type="Rhea" id="RHEA:46608"/>
        <dbReference type="Rhea" id="RHEA-COMP:11060"/>
        <dbReference type="Rhea" id="RHEA-COMP:11605"/>
        <dbReference type="ChEBI" id="CHEBI:15378"/>
        <dbReference type="ChEBI" id="CHEBI:30013"/>
        <dbReference type="ChEBI" id="CHEBI:30616"/>
        <dbReference type="ChEBI" id="CHEBI:61977"/>
        <dbReference type="ChEBI" id="CHEBI:456216"/>
        <dbReference type="EC" id="2.7.11.25"/>
    </reaction>
</comment>
<name>A0A1Q3G1P1_CULTA</name>
<comment type="similarity">
    <text evidence="1">Belongs to the protein kinase superfamily. STE Ser/Thr protein kinase family. MAP kinase kinase kinase subfamily.</text>
</comment>
<feature type="compositionally biased region" description="Acidic residues" evidence="13">
    <location>
        <begin position="697"/>
        <end position="708"/>
    </location>
</feature>
<evidence type="ECO:0000256" key="5">
    <source>
        <dbReference type="ARBA" id="ARBA00022741"/>
    </source>
</evidence>
<evidence type="ECO:0000256" key="8">
    <source>
        <dbReference type="ARBA" id="ARBA00047559"/>
    </source>
</evidence>
<dbReference type="Gene3D" id="3.30.200.20">
    <property type="entry name" value="Phosphorylase Kinase, domain 1"/>
    <property type="match status" value="1"/>
</dbReference>
<feature type="compositionally biased region" description="Basic residues" evidence="13">
    <location>
        <begin position="589"/>
        <end position="599"/>
    </location>
</feature>
<comment type="catalytic activity">
    <reaction evidence="9">
        <text>L-seryl-[protein] + ATP = O-phospho-L-seryl-[protein] + ADP + H(+)</text>
        <dbReference type="Rhea" id="RHEA:17989"/>
        <dbReference type="Rhea" id="RHEA-COMP:9863"/>
        <dbReference type="Rhea" id="RHEA-COMP:11604"/>
        <dbReference type="ChEBI" id="CHEBI:15378"/>
        <dbReference type="ChEBI" id="CHEBI:29999"/>
        <dbReference type="ChEBI" id="CHEBI:30616"/>
        <dbReference type="ChEBI" id="CHEBI:83421"/>
        <dbReference type="ChEBI" id="CHEBI:456216"/>
        <dbReference type="EC" id="2.7.11.25"/>
    </reaction>
</comment>
<dbReference type="InterPro" id="IPR000719">
    <property type="entry name" value="Prot_kinase_dom"/>
</dbReference>
<feature type="region of interest" description="Disordered" evidence="13">
    <location>
        <begin position="14"/>
        <end position="37"/>
    </location>
</feature>
<dbReference type="InterPro" id="IPR001245">
    <property type="entry name" value="Ser-Thr/Tyr_kinase_cat_dom"/>
</dbReference>
<dbReference type="GO" id="GO:0004709">
    <property type="term" value="F:MAP kinase kinase kinase activity"/>
    <property type="evidence" value="ECO:0007669"/>
    <property type="project" value="UniProtKB-EC"/>
</dbReference>